<keyword evidence="1 2" id="KW-0694">RNA-binding</keyword>
<feature type="compositionally biased region" description="Polar residues" evidence="3">
    <location>
        <begin position="513"/>
        <end position="537"/>
    </location>
</feature>
<protein>
    <recommendedName>
        <fullName evidence="4">HTH La-type RNA-binding domain-containing protein</fullName>
    </recommendedName>
</protein>
<evidence type="ECO:0000259" key="4">
    <source>
        <dbReference type="PROSITE" id="PS50961"/>
    </source>
</evidence>
<dbReference type="CDD" id="cd07323">
    <property type="entry name" value="LAM"/>
    <property type="match status" value="1"/>
</dbReference>
<dbReference type="SUPFAM" id="SSF46785">
    <property type="entry name" value="Winged helix' DNA-binding domain"/>
    <property type="match status" value="1"/>
</dbReference>
<dbReference type="GO" id="GO:0005829">
    <property type="term" value="C:cytosol"/>
    <property type="evidence" value="ECO:0007669"/>
    <property type="project" value="TreeGrafter"/>
</dbReference>
<feature type="region of interest" description="Disordered" evidence="3">
    <location>
        <begin position="1"/>
        <end position="538"/>
    </location>
</feature>
<dbReference type="Pfam" id="PF05383">
    <property type="entry name" value="La"/>
    <property type="match status" value="1"/>
</dbReference>
<dbReference type="Proteomes" id="UP000782241">
    <property type="component" value="Unassembled WGS sequence"/>
</dbReference>
<dbReference type="EMBL" id="JAGPUO010000018">
    <property type="protein sequence ID" value="KAG5657278.1"/>
    <property type="molecule type" value="Genomic_DNA"/>
</dbReference>
<dbReference type="GO" id="GO:0003723">
    <property type="term" value="F:RNA binding"/>
    <property type="evidence" value="ECO:0007669"/>
    <property type="project" value="UniProtKB-UniRule"/>
</dbReference>
<gene>
    <name evidence="5" type="ORF">KAF25_001867</name>
</gene>
<feature type="compositionally biased region" description="Basic and acidic residues" evidence="3">
    <location>
        <begin position="108"/>
        <end position="135"/>
    </location>
</feature>
<feature type="compositionally biased region" description="Basic and acidic residues" evidence="3">
    <location>
        <begin position="451"/>
        <end position="461"/>
    </location>
</feature>
<dbReference type="PANTHER" id="PTHR22792">
    <property type="entry name" value="LUPUS LA PROTEIN-RELATED"/>
    <property type="match status" value="1"/>
</dbReference>
<feature type="region of interest" description="Disordered" evidence="3">
    <location>
        <begin position="763"/>
        <end position="783"/>
    </location>
</feature>
<feature type="compositionally biased region" description="Basic residues" evidence="3">
    <location>
        <begin position="462"/>
        <end position="473"/>
    </location>
</feature>
<feature type="compositionally biased region" description="Basic and acidic residues" evidence="3">
    <location>
        <begin position="167"/>
        <end position="183"/>
    </location>
</feature>
<dbReference type="PANTHER" id="PTHR22792:SF132">
    <property type="entry name" value="LA-RELATED PROTEIN 1"/>
    <property type="match status" value="1"/>
</dbReference>
<feature type="compositionally biased region" description="Polar residues" evidence="3">
    <location>
        <begin position="241"/>
        <end position="260"/>
    </location>
</feature>
<keyword evidence="6" id="KW-1185">Reference proteome</keyword>
<dbReference type="SMART" id="SM00715">
    <property type="entry name" value="LA"/>
    <property type="match status" value="1"/>
</dbReference>
<dbReference type="GO" id="GO:0045727">
    <property type="term" value="P:positive regulation of translation"/>
    <property type="evidence" value="ECO:0007669"/>
    <property type="project" value="TreeGrafter"/>
</dbReference>
<feature type="compositionally biased region" description="Polar residues" evidence="3">
    <location>
        <begin position="474"/>
        <end position="485"/>
    </location>
</feature>
<evidence type="ECO:0000313" key="6">
    <source>
        <dbReference type="Proteomes" id="UP000782241"/>
    </source>
</evidence>
<dbReference type="Gene3D" id="1.10.10.10">
    <property type="entry name" value="Winged helix-like DNA-binding domain superfamily/Winged helix DNA-binding domain"/>
    <property type="match status" value="1"/>
</dbReference>
<dbReference type="InterPro" id="IPR036388">
    <property type="entry name" value="WH-like_DNA-bd_sf"/>
</dbReference>
<feature type="compositionally biased region" description="Polar residues" evidence="3">
    <location>
        <begin position="1"/>
        <end position="19"/>
    </location>
</feature>
<dbReference type="GO" id="GO:0010494">
    <property type="term" value="C:cytoplasmic stress granule"/>
    <property type="evidence" value="ECO:0007669"/>
    <property type="project" value="TreeGrafter"/>
</dbReference>
<feature type="compositionally biased region" description="Basic and acidic residues" evidence="3">
    <location>
        <begin position="262"/>
        <end position="280"/>
    </location>
</feature>
<sequence>MSPSAITESNDMANQSAFSYAQAAKGQGATPGSNTAASAEGDTPTQDAQAPTADADTAAPVADAKAAEPAAEQADTEAPESFDSNAAVAVTAPIAEKLDSESVPGSESDVRSESTQSRRAESKREDDAGKLELPWRRPGQAQESSSNAIRPVEEQDSRKARRSKKGKTSEKQSGEPAVDKEQEAVPEPPKIPLSEAPIPSVNIWHKRKEAHQAKSAKPAPTPAEATTNGTSNHKEEKKTGESASTPYMNGAKPQQKSASTVRPERNGPRGVRANEKDGKSEVPPSVEDSTAWPTPETAITAIKEDSKKKTTEKVPDKSDRSDQDSQEDGSASKSRQKWVSMDYVPTVTFETQLPQMRGSKPRGGARGSRDTTSRAAANGVADKATSAAPLNKANDTKPRDAANNGASQPFASKRGSVDVANGQKKNTTNAGSDKAKDSPAHTSETSHVPHSRTEGRGERGRGGYRGRGAHHAHSQSQHTVSSSGFHGQGAGASRSQGYSPPLRQGGHGGMFPASSQRGRGRNSANNFHRMSAPSGSSRVPVVPAPFAPYDYSMAAPPMGAVPFAPIHVDTLLSAAIKAQLEYYFSIENLCKDTYLRQHMDSQGFVPLHFVAAFKRMQDMTGDMNLLRAVCEDLDEVDYVIGEDNGERLRRRYSWQSFVCPMEERDQLARNDGPMHPTFKNRHYNYPNGQFNGIPPMHYGAPMYPHDPSFQHFAPHDVNGVVQNGTSQLSAEVPDFSPSGRVPLVGPTGETQMTSVEALTNGHAESTAPLTNGVHSEDSQTTQS</sequence>
<feature type="domain" description="HTH La-type RNA-binding" evidence="4">
    <location>
        <begin position="566"/>
        <end position="658"/>
    </location>
</feature>
<evidence type="ECO:0000256" key="3">
    <source>
        <dbReference type="SAM" id="MobiDB-lite"/>
    </source>
</evidence>
<feature type="compositionally biased region" description="Low complexity" evidence="3">
    <location>
        <begin position="42"/>
        <end position="73"/>
    </location>
</feature>
<dbReference type="AlphaFoldDB" id="A0A9P7GW02"/>
<comment type="caution">
    <text evidence="5">The sequence shown here is derived from an EMBL/GenBank/DDBJ whole genome shotgun (WGS) entry which is preliminary data.</text>
</comment>
<organism evidence="5 6">
    <name type="scientific">Fusarium avenaceum</name>
    <dbReference type="NCBI Taxonomy" id="40199"/>
    <lineage>
        <taxon>Eukaryota</taxon>
        <taxon>Fungi</taxon>
        <taxon>Dikarya</taxon>
        <taxon>Ascomycota</taxon>
        <taxon>Pezizomycotina</taxon>
        <taxon>Sordariomycetes</taxon>
        <taxon>Hypocreomycetidae</taxon>
        <taxon>Hypocreales</taxon>
        <taxon>Nectriaceae</taxon>
        <taxon>Fusarium</taxon>
        <taxon>Fusarium tricinctum species complex</taxon>
    </lineage>
</organism>
<dbReference type="InterPro" id="IPR045180">
    <property type="entry name" value="La_dom_prot"/>
</dbReference>
<evidence type="ECO:0000256" key="1">
    <source>
        <dbReference type="ARBA" id="ARBA00022884"/>
    </source>
</evidence>
<evidence type="ECO:0000256" key="2">
    <source>
        <dbReference type="PROSITE-ProRule" id="PRU00332"/>
    </source>
</evidence>
<name>A0A9P7GW02_9HYPO</name>
<dbReference type="PROSITE" id="PS50961">
    <property type="entry name" value="HTH_LA"/>
    <property type="match status" value="1"/>
</dbReference>
<reference evidence="5" key="1">
    <citation type="submission" date="2021-04" db="EMBL/GenBank/DDBJ databases">
        <title>Draft genome of Fusarium avenaceum strain F156N33, isolated from an atmospheric sample in Virginia.</title>
        <authorList>
            <person name="Yang S."/>
            <person name="Vinatzer B.A."/>
            <person name="Coleman J."/>
        </authorList>
    </citation>
    <scope>NUCLEOTIDE SEQUENCE</scope>
    <source>
        <strain evidence="5">F156N33</strain>
    </source>
</reference>
<feature type="compositionally biased region" description="Basic and acidic residues" evidence="3">
    <location>
        <begin position="302"/>
        <end position="323"/>
    </location>
</feature>
<evidence type="ECO:0000313" key="5">
    <source>
        <dbReference type="EMBL" id="KAG5657278.1"/>
    </source>
</evidence>
<proteinExistence type="predicted"/>
<dbReference type="InterPro" id="IPR036390">
    <property type="entry name" value="WH_DNA-bd_sf"/>
</dbReference>
<feature type="compositionally biased region" description="Polar residues" evidence="3">
    <location>
        <begin position="767"/>
        <end position="783"/>
    </location>
</feature>
<dbReference type="InterPro" id="IPR006630">
    <property type="entry name" value="La_HTH"/>
</dbReference>
<accession>A0A9P7GW02</accession>